<feature type="signal peptide" evidence="2">
    <location>
        <begin position="1"/>
        <end position="25"/>
    </location>
</feature>
<evidence type="ECO:0000256" key="2">
    <source>
        <dbReference type="SAM" id="SignalP"/>
    </source>
</evidence>
<proteinExistence type="predicted"/>
<organism evidence="4 5">
    <name type="scientific">Ruania alba</name>
    <dbReference type="NCBI Taxonomy" id="648782"/>
    <lineage>
        <taxon>Bacteria</taxon>
        <taxon>Bacillati</taxon>
        <taxon>Actinomycetota</taxon>
        <taxon>Actinomycetes</taxon>
        <taxon>Micrococcales</taxon>
        <taxon>Ruaniaceae</taxon>
        <taxon>Ruania</taxon>
    </lineage>
</organism>
<evidence type="ECO:0000259" key="3">
    <source>
        <dbReference type="Pfam" id="PF19843"/>
    </source>
</evidence>
<dbReference type="AlphaFoldDB" id="A0A1H5ESQ7"/>
<feature type="domain" description="DUF6318" evidence="3">
    <location>
        <begin position="70"/>
        <end position="206"/>
    </location>
</feature>
<evidence type="ECO:0000256" key="1">
    <source>
        <dbReference type="SAM" id="MobiDB-lite"/>
    </source>
</evidence>
<feature type="chain" id="PRO_5011502328" description="DUF6318 domain-containing protein" evidence="2">
    <location>
        <begin position="26"/>
        <end position="211"/>
    </location>
</feature>
<protein>
    <recommendedName>
        <fullName evidence="3">DUF6318 domain-containing protein</fullName>
    </recommendedName>
</protein>
<sequence length="211" mass="22573">MTIDTAWHRLVVSLIAALLSLAACADPHPDSSSPVREAASEEVSSDPQRAGSAYGAEPTRTPAASIPTVDAPLRPEVMGEESLDGAEAAAAYIVDLMLYARASGDMTELEQICAPECAFCDDVRRMVTGLEAEGSVVISDGFRSRVQRGSLEYDTVTGEAQYVVILDISFLAETTYDARGGTRILEPYGLAMGFQLEWTPEGWQLHDAGQA</sequence>
<feature type="region of interest" description="Disordered" evidence="1">
    <location>
        <begin position="29"/>
        <end position="72"/>
    </location>
</feature>
<dbReference type="Pfam" id="PF19843">
    <property type="entry name" value="DUF6318"/>
    <property type="match status" value="1"/>
</dbReference>
<name>A0A1H5ESQ7_9MICO</name>
<evidence type="ECO:0000313" key="5">
    <source>
        <dbReference type="Proteomes" id="UP000199220"/>
    </source>
</evidence>
<dbReference type="STRING" id="648782.SAMN04488554_1118"/>
<keyword evidence="5" id="KW-1185">Reference proteome</keyword>
<accession>A0A1H5ESQ7</accession>
<reference evidence="5" key="1">
    <citation type="submission" date="2016-10" db="EMBL/GenBank/DDBJ databases">
        <authorList>
            <person name="Varghese N."/>
            <person name="Submissions S."/>
        </authorList>
    </citation>
    <scope>NUCLEOTIDE SEQUENCE [LARGE SCALE GENOMIC DNA]</scope>
    <source>
        <strain evidence="5">DSM 21368</strain>
    </source>
</reference>
<dbReference type="Proteomes" id="UP000199220">
    <property type="component" value="Unassembled WGS sequence"/>
</dbReference>
<evidence type="ECO:0000313" key="4">
    <source>
        <dbReference type="EMBL" id="SED94142.1"/>
    </source>
</evidence>
<dbReference type="InterPro" id="IPR046281">
    <property type="entry name" value="DUF6318"/>
</dbReference>
<keyword evidence="2" id="KW-0732">Signal</keyword>
<dbReference type="EMBL" id="FNTX01000001">
    <property type="protein sequence ID" value="SED94142.1"/>
    <property type="molecule type" value="Genomic_DNA"/>
</dbReference>
<gene>
    <name evidence="4" type="ORF">SAMN04488554_1118</name>
</gene>